<dbReference type="EC" id="3.5.-.-" evidence="1"/>
<dbReference type="Pfam" id="PF01042">
    <property type="entry name" value="Ribonuc_L-PSP"/>
    <property type="match status" value="1"/>
</dbReference>
<dbReference type="AlphaFoldDB" id="A0AAE4G8J1"/>
<gene>
    <name evidence="1" type="ORF">RJN63_13040</name>
</gene>
<dbReference type="SUPFAM" id="SSF55298">
    <property type="entry name" value="YjgF-like"/>
    <property type="match status" value="1"/>
</dbReference>
<dbReference type="EMBL" id="JAVRAA010000006">
    <property type="protein sequence ID" value="MDT0337763.1"/>
    <property type="molecule type" value="Genomic_DNA"/>
</dbReference>
<dbReference type="InterPro" id="IPR006175">
    <property type="entry name" value="YjgF/YER057c/UK114"/>
</dbReference>
<evidence type="ECO:0000313" key="1">
    <source>
        <dbReference type="EMBL" id="MDT0337763.1"/>
    </source>
</evidence>
<accession>A0AAE4G8J1</accession>
<dbReference type="PANTHER" id="PTHR43857">
    <property type="entry name" value="BLR7761 PROTEIN"/>
    <property type="match status" value="1"/>
</dbReference>
<dbReference type="PANTHER" id="PTHR43857:SF1">
    <property type="entry name" value="YJGH FAMILY PROTEIN"/>
    <property type="match status" value="1"/>
</dbReference>
<proteinExistence type="predicted"/>
<dbReference type="Gene3D" id="3.30.1330.40">
    <property type="entry name" value="RutC-like"/>
    <property type="match status" value="1"/>
</dbReference>
<name>A0AAE4G8J1_9BURK</name>
<keyword evidence="1" id="KW-0378">Hydrolase</keyword>
<protein>
    <submittedName>
        <fullName evidence="1">RidA family protein</fullName>
        <ecNumber evidence="1">3.5.-.-</ecNumber>
    </submittedName>
</protein>
<organism evidence="1">
    <name type="scientific">Herbaspirillum huttiense subsp. nephrolepidis</name>
    <dbReference type="NCBI Taxonomy" id="3075126"/>
    <lineage>
        <taxon>Bacteria</taxon>
        <taxon>Pseudomonadati</taxon>
        <taxon>Pseudomonadota</taxon>
        <taxon>Betaproteobacteria</taxon>
        <taxon>Burkholderiales</taxon>
        <taxon>Oxalobacteraceae</taxon>
        <taxon>Herbaspirillum</taxon>
    </lineage>
</organism>
<dbReference type="GO" id="GO:0016787">
    <property type="term" value="F:hydrolase activity"/>
    <property type="evidence" value="ECO:0007669"/>
    <property type="project" value="UniProtKB-KW"/>
</dbReference>
<dbReference type="CDD" id="cd00448">
    <property type="entry name" value="YjgF_YER057c_UK114_family"/>
    <property type="match status" value="1"/>
</dbReference>
<comment type="caution">
    <text evidence="1">The sequence shown here is derived from an EMBL/GenBank/DDBJ whole genome shotgun (WGS) entry which is preliminary data.</text>
</comment>
<dbReference type="RefSeq" id="WP_034338502.1">
    <property type="nucleotide sequence ID" value="NZ_JAVLSM010000003.1"/>
</dbReference>
<dbReference type="InterPro" id="IPR035959">
    <property type="entry name" value="RutC-like_sf"/>
</dbReference>
<sequence length="147" mass="15971">MSDAARGPVMRHVKCASVPEPDAATWSNCLVIGEDIVMSGMTAHPATRQQTLDTYRQTLVVLRKIADLVSAAGGTPDSITKLVIYLTDIAHKDEVGRARRDFFGEQGPYPCSTLVEVSALVFPELTVEIDAYARLGVDLRQAVRVTV</sequence>
<reference evidence="1" key="1">
    <citation type="submission" date="2023-02" db="EMBL/GenBank/DDBJ databases">
        <title>Description of Herbaspirillum huttiense subsp. nephrolepsisexaltata and Herbaspirillum huttiense subsp. lycopersicon.</title>
        <authorList>
            <person name="Poudel M."/>
            <person name="Sharma A."/>
            <person name="Goss E."/>
            <person name="Tapia J.H."/>
            <person name="Harmon C.M."/>
            <person name="Jones J.B."/>
        </authorList>
    </citation>
    <scope>NUCLEOTIDE SEQUENCE</scope>
    <source>
        <strain evidence="1">NC40101</strain>
    </source>
</reference>